<dbReference type="Pfam" id="PF07065">
    <property type="entry name" value="D123"/>
    <property type="match status" value="1"/>
</dbReference>
<dbReference type="PANTHER" id="PTHR15323:SF6">
    <property type="entry name" value="CELL DIVISION CYCLE PROTEIN 123 HOMOLOG"/>
    <property type="match status" value="1"/>
</dbReference>
<gene>
    <name evidence="2" type="ORF">LARSCL_LOCUS6111</name>
</gene>
<organism evidence="2 3">
    <name type="scientific">Larinioides sclopetarius</name>
    <dbReference type="NCBI Taxonomy" id="280406"/>
    <lineage>
        <taxon>Eukaryota</taxon>
        <taxon>Metazoa</taxon>
        <taxon>Ecdysozoa</taxon>
        <taxon>Arthropoda</taxon>
        <taxon>Chelicerata</taxon>
        <taxon>Arachnida</taxon>
        <taxon>Araneae</taxon>
        <taxon>Araneomorphae</taxon>
        <taxon>Entelegynae</taxon>
        <taxon>Araneoidea</taxon>
        <taxon>Araneidae</taxon>
        <taxon>Larinioides</taxon>
    </lineage>
</organism>
<accession>A0AAV1ZJX2</accession>
<name>A0AAV1ZJX2_9ARAC</name>
<comment type="caution">
    <text evidence="2">The sequence shown here is derived from an EMBL/GenBank/DDBJ whole genome shotgun (WGS) entry which is preliminary data.</text>
</comment>
<protein>
    <recommendedName>
        <fullName evidence="4">Cell division cycle protein 123 homolog</fullName>
    </recommendedName>
</protein>
<dbReference type="Proteomes" id="UP001497382">
    <property type="component" value="Unassembled WGS sequence"/>
</dbReference>
<keyword evidence="3" id="KW-1185">Reference proteome</keyword>
<proteinExistence type="inferred from homology"/>
<sequence>MKIDEVKKCSFQNWYNDFKKVTIKSIILPLPDGFVSYILKDGVVLPKDSGYSYTVEVDSDADSEVEESWDDDEEIEEPEAPQFLDFDKNIKDAIKTLGGEVFPKLNWSSPRDASWISFSGCKCKTISDIYLLLKTSDFIVHDLTQRYMLCEDFEQSQSNNSNPNDEKEDFYLVLRKWTEINPSCEYRCFVRNGVLIGICQRERKYFDHILHYKDEIIDDIVHFFQLKIDSKFSCDNYVFDVYRKEKDKVYLIDFNPFGIVTDSLLFNWDELKNGSVQPDGTSLPEFRYFESDPANQPSILNRHPKDVVDISTGEDSFKFVDLLKLMNNKLEEQNKNASDDSDEEWKV</sequence>
<evidence type="ECO:0000313" key="2">
    <source>
        <dbReference type="EMBL" id="CAL1271950.1"/>
    </source>
</evidence>
<evidence type="ECO:0008006" key="4">
    <source>
        <dbReference type="Google" id="ProtNLM"/>
    </source>
</evidence>
<dbReference type="GO" id="GO:0005737">
    <property type="term" value="C:cytoplasm"/>
    <property type="evidence" value="ECO:0007669"/>
    <property type="project" value="TreeGrafter"/>
</dbReference>
<dbReference type="EMBL" id="CAXIEN010000057">
    <property type="protein sequence ID" value="CAL1271950.1"/>
    <property type="molecule type" value="Genomic_DNA"/>
</dbReference>
<evidence type="ECO:0000256" key="1">
    <source>
        <dbReference type="ARBA" id="ARBA00011047"/>
    </source>
</evidence>
<evidence type="ECO:0000313" key="3">
    <source>
        <dbReference type="Proteomes" id="UP001497382"/>
    </source>
</evidence>
<dbReference type="AlphaFoldDB" id="A0AAV1ZJX2"/>
<dbReference type="PANTHER" id="PTHR15323">
    <property type="entry name" value="D123 PROTEIN"/>
    <property type="match status" value="1"/>
</dbReference>
<reference evidence="2 3" key="1">
    <citation type="submission" date="2024-04" db="EMBL/GenBank/DDBJ databases">
        <authorList>
            <person name="Rising A."/>
            <person name="Reimegard J."/>
            <person name="Sonavane S."/>
            <person name="Akerstrom W."/>
            <person name="Nylinder S."/>
            <person name="Hedman E."/>
            <person name="Kallberg Y."/>
        </authorList>
    </citation>
    <scope>NUCLEOTIDE SEQUENCE [LARGE SCALE GENOMIC DNA]</scope>
</reference>
<dbReference type="InterPro" id="IPR009772">
    <property type="entry name" value="CDC123"/>
</dbReference>
<comment type="similarity">
    <text evidence="1">Belongs to the CDC123 family.</text>
</comment>